<sequence>MSATDTQSSCFFCRLIAGREQAWKIWEDEHHLAFLTPFPNAAGFTVVAPKKHLGSYVFSLEDAEYTGLLLAARKVGLILDRAFGTRRTGLFAEGMGIDHAHVKLTPLHGLPEGPWQAVRSTVRTFYTRYEGYIASHDGPRMPDAELDALAERIRKAAAEI</sequence>
<dbReference type="Pfam" id="PF01230">
    <property type="entry name" value="HIT"/>
    <property type="match status" value="1"/>
</dbReference>
<dbReference type="OrthoDB" id="9784774at2"/>
<accession>A0A085WMF9</accession>
<dbReference type="PROSITE" id="PS51084">
    <property type="entry name" value="HIT_2"/>
    <property type="match status" value="1"/>
</dbReference>
<dbReference type="InterPro" id="IPR036265">
    <property type="entry name" value="HIT-like_sf"/>
</dbReference>
<keyword evidence="4" id="KW-1185">Reference proteome</keyword>
<protein>
    <submittedName>
        <fullName evidence="3">HIT family protein</fullName>
    </submittedName>
</protein>
<dbReference type="Proteomes" id="UP000028725">
    <property type="component" value="Unassembled WGS sequence"/>
</dbReference>
<dbReference type="SUPFAM" id="SSF54197">
    <property type="entry name" value="HIT-like"/>
    <property type="match status" value="1"/>
</dbReference>
<dbReference type="InterPro" id="IPR011146">
    <property type="entry name" value="HIT-like"/>
</dbReference>
<dbReference type="InterPro" id="IPR001310">
    <property type="entry name" value="Histidine_triad_HIT"/>
</dbReference>
<dbReference type="PATRIC" id="fig|394096.3.peg.2818"/>
<evidence type="ECO:0000259" key="2">
    <source>
        <dbReference type="PROSITE" id="PS51084"/>
    </source>
</evidence>
<comment type="caution">
    <text evidence="1">Lacks conserved residue(s) required for the propagation of feature annotation.</text>
</comment>
<reference evidence="3 4" key="1">
    <citation type="submission" date="2014-04" db="EMBL/GenBank/DDBJ databases">
        <title>Genome assembly of Hyalangium minutum DSM 14724.</title>
        <authorList>
            <person name="Sharma G."/>
            <person name="Subramanian S."/>
        </authorList>
    </citation>
    <scope>NUCLEOTIDE SEQUENCE [LARGE SCALE GENOMIC DNA]</scope>
    <source>
        <strain evidence="3 4">DSM 14724</strain>
    </source>
</reference>
<dbReference type="PANTHER" id="PTHR46648">
    <property type="entry name" value="HIT FAMILY PROTEIN 1"/>
    <property type="match status" value="1"/>
</dbReference>
<name>A0A085WMF9_9BACT</name>
<comment type="caution">
    <text evidence="3">The sequence shown here is derived from an EMBL/GenBank/DDBJ whole genome shotgun (WGS) entry which is preliminary data.</text>
</comment>
<evidence type="ECO:0000256" key="1">
    <source>
        <dbReference type="PROSITE-ProRule" id="PRU00464"/>
    </source>
</evidence>
<evidence type="ECO:0000313" key="3">
    <source>
        <dbReference type="EMBL" id="KFE68872.1"/>
    </source>
</evidence>
<dbReference type="EMBL" id="JMCB01000005">
    <property type="protein sequence ID" value="KFE68872.1"/>
    <property type="molecule type" value="Genomic_DNA"/>
</dbReference>
<evidence type="ECO:0000313" key="4">
    <source>
        <dbReference type="Proteomes" id="UP000028725"/>
    </source>
</evidence>
<dbReference type="Gene3D" id="3.30.428.10">
    <property type="entry name" value="HIT-like"/>
    <property type="match status" value="1"/>
</dbReference>
<dbReference type="PANTHER" id="PTHR46648:SF1">
    <property type="entry name" value="ADENOSINE 5'-MONOPHOSPHORAMIDASE HNT1"/>
    <property type="match status" value="1"/>
</dbReference>
<dbReference type="STRING" id="394096.DB31_6774"/>
<proteinExistence type="predicted"/>
<dbReference type="GO" id="GO:0009117">
    <property type="term" value="P:nucleotide metabolic process"/>
    <property type="evidence" value="ECO:0007669"/>
    <property type="project" value="TreeGrafter"/>
</dbReference>
<dbReference type="AlphaFoldDB" id="A0A085WMF9"/>
<gene>
    <name evidence="3" type="ORF">DB31_6774</name>
</gene>
<organism evidence="3 4">
    <name type="scientific">Hyalangium minutum</name>
    <dbReference type="NCBI Taxonomy" id="394096"/>
    <lineage>
        <taxon>Bacteria</taxon>
        <taxon>Pseudomonadati</taxon>
        <taxon>Myxococcota</taxon>
        <taxon>Myxococcia</taxon>
        <taxon>Myxococcales</taxon>
        <taxon>Cystobacterineae</taxon>
        <taxon>Archangiaceae</taxon>
        <taxon>Hyalangium</taxon>
    </lineage>
</organism>
<feature type="domain" description="HIT" evidence="2">
    <location>
        <begin position="11"/>
        <end position="115"/>
    </location>
</feature>
<dbReference type="RefSeq" id="WP_044187428.1">
    <property type="nucleotide sequence ID" value="NZ_JMCB01000005.1"/>
</dbReference>
<dbReference type="SMR" id="A0A085WMF9"/>
<dbReference type="GO" id="GO:0003824">
    <property type="term" value="F:catalytic activity"/>
    <property type="evidence" value="ECO:0007669"/>
    <property type="project" value="InterPro"/>
</dbReference>